<comment type="caution">
    <text evidence="2">The sequence shown here is derived from an EMBL/GenBank/DDBJ whole genome shotgun (WGS) entry which is preliminary data.</text>
</comment>
<accession>A0A9Q3BRL9</accession>
<feature type="region of interest" description="Disordered" evidence="1">
    <location>
        <begin position="1"/>
        <end position="54"/>
    </location>
</feature>
<reference evidence="2" key="1">
    <citation type="submission" date="2021-03" db="EMBL/GenBank/DDBJ databases">
        <title>Draft genome sequence of rust myrtle Austropuccinia psidii MF-1, a brazilian biotype.</title>
        <authorList>
            <person name="Quecine M.C."/>
            <person name="Pachon D.M.R."/>
            <person name="Bonatelli M.L."/>
            <person name="Correr F.H."/>
            <person name="Franceschini L.M."/>
            <person name="Leite T.F."/>
            <person name="Margarido G.R.A."/>
            <person name="Almeida C.A."/>
            <person name="Ferrarezi J.A."/>
            <person name="Labate C.A."/>
        </authorList>
    </citation>
    <scope>NUCLEOTIDE SEQUENCE</scope>
    <source>
        <strain evidence="2">MF-1</strain>
    </source>
</reference>
<feature type="region of interest" description="Disordered" evidence="1">
    <location>
        <begin position="82"/>
        <end position="117"/>
    </location>
</feature>
<evidence type="ECO:0000256" key="1">
    <source>
        <dbReference type="SAM" id="MobiDB-lite"/>
    </source>
</evidence>
<protein>
    <submittedName>
        <fullName evidence="2">Uncharacterized protein</fullName>
    </submittedName>
</protein>
<evidence type="ECO:0000313" key="2">
    <source>
        <dbReference type="EMBL" id="MBW0470212.1"/>
    </source>
</evidence>
<organism evidence="2 3">
    <name type="scientific">Austropuccinia psidii MF-1</name>
    <dbReference type="NCBI Taxonomy" id="1389203"/>
    <lineage>
        <taxon>Eukaryota</taxon>
        <taxon>Fungi</taxon>
        <taxon>Dikarya</taxon>
        <taxon>Basidiomycota</taxon>
        <taxon>Pucciniomycotina</taxon>
        <taxon>Pucciniomycetes</taxon>
        <taxon>Pucciniales</taxon>
        <taxon>Sphaerophragmiaceae</taxon>
        <taxon>Austropuccinia</taxon>
    </lineage>
</organism>
<feature type="compositionally biased region" description="Basic and acidic residues" evidence="1">
    <location>
        <begin position="99"/>
        <end position="115"/>
    </location>
</feature>
<dbReference type="EMBL" id="AVOT02002397">
    <property type="protein sequence ID" value="MBW0470212.1"/>
    <property type="molecule type" value="Genomic_DNA"/>
</dbReference>
<gene>
    <name evidence="2" type="ORF">O181_009927</name>
</gene>
<keyword evidence="3" id="KW-1185">Reference proteome</keyword>
<name>A0A9Q3BRL9_9BASI</name>
<dbReference type="Proteomes" id="UP000765509">
    <property type="component" value="Unassembled WGS sequence"/>
</dbReference>
<dbReference type="AlphaFoldDB" id="A0A9Q3BRL9"/>
<evidence type="ECO:0000313" key="3">
    <source>
        <dbReference type="Proteomes" id="UP000765509"/>
    </source>
</evidence>
<sequence length="167" mass="19084">MPLGITSRKLTEDTYQIDNLQRPYGNHQRMESQTPGGEGNKNKGESSHYSSYCHRGSYESKSGLALRNQELTWRAPKNKGIKEYISSKKNKRVKTNMPKIKEKEANGQDNKRPKANEPTNLILNSLFQPARKNNGISKGYDHQYPLTGKEEKVQMTDLILSVFTLIR</sequence>
<proteinExistence type="predicted"/>